<name>A0A0C3DFF8_9AGAM</name>
<sequence>MGWWRAGVTGHYKCARTVIDITLHPNEPEAGEQATYILEKLERAQAVALEGLQDSVISIEPTTISLQTKFTKEGEGDPYAMIADIT</sequence>
<dbReference type="EMBL" id="KN822141">
    <property type="protein sequence ID" value="KIM55094.1"/>
    <property type="molecule type" value="Genomic_DNA"/>
</dbReference>
<reference evidence="2" key="2">
    <citation type="submission" date="2015-01" db="EMBL/GenBank/DDBJ databases">
        <title>Evolutionary Origins and Diversification of the Mycorrhizal Mutualists.</title>
        <authorList>
            <consortium name="DOE Joint Genome Institute"/>
            <consortium name="Mycorrhizal Genomics Consortium"/>
            <person name="Kohler A."/>
            <person name="Kuo A."/>
            <person name="Nagy L.G."/>
            <person name="Floudas D."/>
            <person name="Copeland A."/>
            <person name="Barry K.W."/>
            <person name="Cichocki N."/>
            <person name="Veneault-Fourrey C."/>
            <person name="LaButti K."/>
            <person name="Lindquist E.A."/>
            <person name="Lipzen A."/>
            <person name="Lundell T."/>
            <person name="Morin E."/>
            <person name="Murat C."/>
            <person name="Riley R."/>
            <person name="Ohm R."/>
            <person name="Sun H."/>
            <person name="Tunlid A."/>
            <person name="Henrissat B."/>
            <person name="Grigoriev I.V."/>
            <person name="Hibbett D.S."/>
            <person name="Martin F."/>
        </authorList>
    </citation>
    <scope>NUCLEOTIDE SEQUENCE [LARGE SCALE GENOMIC DNA]</scope>
    <source>
        <strain evidence="2">Foug A</strain>
    </source>
</reference>
<dbReference type="HOGENOM" id="CLU_2499169_0_0_1"/>
<evidence type="ECO:0000313" key="1">
    <source>
        <dbReference type="EMBL" id="KIM55094.1"/>
    </source>
</evidence>
<dbReference type="AlphaFoldDB" id="A0A0C3DFF8"/>
<protein>
    <submittedName>
        <fullName evidence="1">Uncharacterized protein</fullName>
    </submittedName>
</protein>
<dbReference type="Proteomes" id="UP000053989">
    <property type="component" value="Unassembled WGS sequence"/>
</dbReference>
<organism evidence="1 2">
    <name type="scientific">Scleroderma citrinum Foug A</name>
    <dbReference type="NCBI Taxonomy" id="1036808"/>
    <lineage>
        <taxon>Eukaryota</taxon>
        <taxon>Fungi</taxon>
        <taxon>Dikarya</taxon>
        <taxon>Basidiomycota</taxon>
        <taxon>Agaricomycotina</taxon>
        <taxon>Agaricomycetes</taxon>
        <taxon>Agaricomycetidae</taxon>
        <taxon>Boletales</taxon>
        <taxon>Sclerodermatineae</taxon>
        <taxon>Sclerodermataceae</taxon>
        <taxon>Scleroderma</taxon>
    </lineage>
</organism>
<gene>
    <name evidence="1" type="ORF">SCLCIDRAFT_1221387</name>
</gene>
<dbReference type="InParanoid" id="A0A0C3DFF8"/>
<accession>A0A0C3DFF8</accession>
<reference evidence="1 2" key="1">
    <citation type="submission" date="2014-04" db="EMBL/GenBank/DDBJ databases">
        <authorList>
            <consortium name="DOE Joint Genome Institute"/>
            <person name="Kuo A."/>
            <person name="Kohler A."/>
            <person name="Nagy L.G."/>
            <person name="Floudas D."/>
            <person name="Copeland A."/>
            <person name="Barry K.W."/>
            <person name="Cichocki N."/>
            <person name="Veneault-Fourrey C."/>
            <person name="LaButti K."/>
            <person name="Lindquist E.A."/>
            <person name="Lipzen A."/>
            <person name="Lundell T."/>
            <person name="Morin E."/>
            <person name="Murat C."/>
            <person name="Sun H."/>
            <person name="Tunlid A."/>
            <person name="Henrissat B."/>
            <person name="Grigoriev I.V."/>
            <person name="Hibbett D.S."/>
            <person name="Martin F."/>
            <person name="Nordberg H.P."/>
            <person name="Cantor M.N."/>
            <person name="Hua S.X."/>
        </authorList>
    </citation>
    <scope>NUCLEOTIDE SEQUENCE [LARGE SCALE GENOMIC DNA]</scope>
    <source>
        <strain evidence="1 2">Foug A</strain>
    </source>
</reference>
<keyword evidence="2" id="KW-1185">Reference proteome</keyword>
<proteinExistence type="predicted"/>
<evidence type="ECO:0000313" key="2">
    <source>
        <dbReference type="Proteomes" id="UP000053989"/>
    </source>
</evidence>